<organism evidence="2">
    <name type="scientific">Notodromas monacha</name>
    <dbReference type="NCBI Taxonomy" id="399045"/>
    <lineage>
        <taxon>Eukaryota</taxon>
        <taxon>Metazoa</taxon>
        <taxon>Ecdysozoa</taxon>
        <taxon>Arthropoda</taxon>
        <taxon>Crustacea</taxon>
        <taxon>Oligostraca</taxon>
        <taxon>Ostracoda</taxon>
        <taxon>Podocopa</taxon>
        <taxon>Podocopida</taxon>
        <taxon>Cypridocopina</taxon>
        <taxon>Cypridoidea</taxon>
        <taxon>Cyprididae</taxon>
        <taxon>Notodromas</taxon>
    </lineage>
</organism>
<protein>
    <submittedName>
        <fullName evidence="2">Uncharacterized protein</fullName>
    </submittedName>
</protein>
<accession>A0A7R9BU72</accession>
<proteinExistence type="predicted"/>
<dbReference type="Proteomes" id="UP000678499">
    <property type="component" value="Unassembled WGS sequence"/>
</dbReference>
<evidence type="ECO:0000313" key="3">
    <source>
        <dbReference type="Proteomes" id="UP000678499"/>
    </source>
</evidence>
<keyword evidence="3" id="KW-1185">Reference proteome</keyword>
<sequence>MQWKREFPKRRIPLCAKFRSRKIDESEKQRPKSVSQRDEEVILRTDSNAPSPKNARMSQGRIGAAATSTLHRLGTLIRSAKNKASVSSATAAISRKPSLADDERVDIVDTDDVYITQTKKTGDDGTKWTSLGARFRSCRGPATIRRLLRRAESSATTASRAGQRRRRHQQQQQSVEDATRNDTFDDFLHRHEPASTSSAVDGFLSIKKKGKPSKNNCDDVVGVGGNQKSQFHTTTTTMTRGMRRAMEMQLEVF</sequence>
<reference evidence="2" key="1">
    <citation type="submission" date="2020-11" db="EMBL/GenBank/DDBJ databases">
        <authorList>
            <person name="Tran Van P."/>
        </authorList>
    </citation>
    <scope>NUCLEOTIDE SEQUENCE</scope>
</reference>
<feature type="region of interest" description="Disordered" evidence="1">
    <location>
        <begin position="148"/>
        <end position="181"/>
    </location>
</feature>
<dbReference type="EMBL" id="CAJPEX010001956">
    <property type="protein sequence ID" value="CAG0920272.1"/>
    <property type="molecule type" value="Genomic_DNA"/>
</dbReference>
<evidence type="ECO:0000313" key="2">
    <source>
        <dbReference type="EMBL" id="CAD7280120.1"/>
    </source>
</evidence>
<feature type="compositionally biased region" description="Basic and acidic residues" evidence="1">
    <location>
        <begin position="21"/>
        <end position="43"/>
    </location>
</feature>
<name>A0A7R9BU72_9CRUS</name>
<gene>
    <name evidence="2" type="ORF">NMOB1V02_LOCUS7783</name>
</gene>
<dbReference type="AlphaFoldDB" id="A0A7R9BU72"/>
<dbReference type="EMBL" id="OA883993">
    <property type="protein sequence ID" value="CAD7280120.1"/>
    <property type="molecule type" value="Genomic_DNA"/>
</dbReference>
<feature type="region of interest" description="Disordered" evidence="1">
    <location>
        <begin position="19"/>
        <end position="60"/>
    </location>
</feature>
<evidence type="ECO:0000256" key="1">
    <source>
        <dbReference type="SAM" id="MobiDB-lite"/>
    </source>
</evidence>